<dbReference type="Proteomes" id="UP000789901">
    <property type="component" value="Unassembled WGS sequence"/>
</dbReference>
<organism evidence="2 3">
    <name type="scientific">Gigaspora margarita</name>
    <dbReference type="NCBI Taxonomy" id="4874"/>
    <lineage>
        <taxon>Eukaryota</taxon>
        <taxon>Fungi</taxon>
        <taxon>Fungi incertae sedis</taxon>
        <taxon>Mucoromycota</taxon>
        <taxon>Glomeromycotina</taxon>
        <taxon>Glomeromycetes</taxon>
        <taxon>Diversisporales</taxon>
        <taxon>Gigasporaceae</taxon>
        <taxon>Gigaspora</taxon>
    </lineage>
</organism>
<evidence type="ECO:0000256" key="1">
    <source>
        <dbReference type="SAM" id="MobiDB-lite"/>
    </source>
</evidence>
<feature type="region of interest" description="Disordered" evidence="1">
    <location>
        <begin position="136"/>
        <end position="159"/>
    </location>
</feature>
<proteinExistence type="predicted"/>
<evidence type="ECO:0000313" key="2">
    <source>
        <dbReference type="EMBL" id="CAG8780677.1"/>
    </source>
</evidence>
<accession>A0ABN7VLS1</accession>
<sequence>METDTGPDMVTDSEQIDIDYQQSLSQKRVKIIPPEPSISQSNIEIQINIDENSVSGKSSKTPTIFNNIMSPTEHNTTDNLIQGTEIYNKEPITTSTTEKRKNRTRATLNDNVFFDISDVPVFNLESCYITEKMETESNTITEDDTPENKKQRSYSEAVTGTWKGDSEWEEIVKEKNERNEDIRNQRRIR</sequence>
<gene>
    <name evidence="2" type="ORF">GMARGA_LOCUS19684</name>
</gene>
<reference evidence="2 3" key="1">
    <citation type="submission" date="2021-06" db="EMBL/GenBank/DDBJ databases">
        <authorList>
            <person name="Kallberg Y."/>
            <person name="Tangrot J."/>
            <person name="Rosling A."/>
        </authorList>
    </citation>
    <scope>NUCLEOTIDE SEQUENCE [LARGE SCALE GENOMIC DNA]</scope>
    <source>
        <strain evidence="2 3">120-4 pot B 10/14</strain>
    </source>
</reference>
<dbReference type="EMBL" id="CAJVQB010016608">
    <property type="protein sequence ID" value="CAG8780677.1"/>
    <property type="molecule type" value="Genomic_DNA"/>
</dbReference>
<protein>
    <submittedName>
        <fullName evidence="2">15851_t:CDS:1</fullName>
    </submittedName>
</protein>
<comment type="caution">
    <text evidence="2">The sequence shown here is derived from an EMBL/GenBank/DDBJ whole genome shotgun (WGS) entry which is preliminary data.</text>
</comment>
<name>A0ABN7VLS1_GIGMA</name>
<keyword evidence="3" id="KW-1185">Reference proteome</keyword>
<evidence type="ECO:0000313" key="3">
    <source>
        <dbReference type="Proteomes" id="UP000789901"/>
    </source>
</evidence>